<dbReference type="RefSeq" id="WP_058523389.1">
    <property type="nucleotide sequence ID" value="NZ_CAAAHV010000046.1"/>
</dbReference>
<reference evidence="2 4" key="1">
    <citation type="submission" date="2015-11" db="EMBL/GenBank/DDBJ databases">
        <title>Genomic analysis of 38 Legionella species identifies large and diverse effector repertoires.</title>
        <authorList>
            <person name="Burstein D."/>
            <person name="Amaro F."/>
            <person name="Zusman T."/>
            <person name="Lifshitz Z."/>
            <person name="Cohen O."/>
            <person name="Gilbert J.A."/>
            <person name="Pupko T."/>
            <person name="Shuman H.A."/>
            <person name="Segal G."/>
        </authorList>
    </citation>
    <scope>NUCLEOTIDE SEQUENCE [LARGE SCALE GENOMIC DNA]</scope>
    <source>
        <strain evidence="2 4">CDC#1407-AL-14</strain>
    </source>
</reference>
<dbReference type="SUPFAM" id="SSF55729">
    <property type="entry name" value="Acyl-CoA N-acyltransferases (Nat)"/>
    <property type="match status" value="1"/>
</dbReference>
<dbReference type="EMBL" id="LNXT01000015">
    <property type="protein sequence ID" value="KTC72542.1"/>
    <property type="molecule type" value="Genomic_DNA"/>
</dbReference>
<name>A0A378IAE1_9GAMM</name>
<dbReference type="STRING" id="28083.Lbir_1317"/>
<organism evidence="3 5">
    <name type="scientific">Legionella birminghamensis</name>
    <dbReference type="NCBI Taxonomy" id="28083"/>
    <lineage>
        <taxon>Bacteria</taxon>
        <taxon>Pseudomonadati</taxon>
        <taxon>Pseudomonadota</taxon>
        <taxon>Gammaproteobacteria</taxon>
        <taxon>Legionellales</taxon>
        <taxon>Legionellaceae</taxon>
        <taxon>Legionella</taxon>
    </lineage>
</organism>
<protein>
    <submittedName>
        <fullName evidence="3">Glutamate rich protein GrpB</fullName>
    </submittedName>
</protein>
<dbReference type="Proteomes" id="UP000054735">
    <property type="component" value="Unassembled WGS sequence"/>
</dbReference>
<dbReference type="CDD" id="cd04301">
    <property type="entry name" value="NAT_SF"/>
    <property type="match status" value="1"/>
</dbReference>
<proteinExistence type="predicted"/>
<evidence type="ECO:0000313" key="2">
    <source>
        <dbReference type="EMBL" id="KTC72542.1"/>
    </source>
</evidence>
<evidence type="ECO:0000313" key="3">
    <source>
        <dbReference type="EMBL" id="STX32149.1"/>
    </source>
</evidence>
<keyword evidence="4" id="KW-1185">Reference proteome</keyword>
<dbReference type="PROSITE" id="PS51186">
    <property type="entry name" value="GNAT"/>
    <property type="match status" value="1"/>
</dbReference>
<evidence type="ECO:0000313" key="4">
    <source>
        <dbReference type="Proteomes" id="UP000054735"/>
    </source>
</evidence>
<dbReference type="Proteomes" id="UP000255066">
    <property type="component" value="Unassembled WGS sequence"/>
</dbReference>
<dbReference type="InterPro" id="IPR043519">
    <property type="entry name" value="NT_sf"/>
</dbReference>
<dbReference type="SUPFAM" id="SSF81301">
    <property type="entry name" value="Nucleotidyltransferase"/>
    <property type="match status" value="1"/>
</dbReference>
<dbReference type="EMBL" id="UGNW01000001">
    <property type="protein sequence ID" value="STX32149.1"/>
    <property type="molecule type" value="Genomic_DNA"/>
</dbReference>
<dbReference type="InterPro" id="IPR000182">
    <property type="entry name" value="GNAT_dom"/>
</dbReference>
<gene>
    <name evidence="3" type="primary">grpB_1</name>
    <name evidence="2" type="synonym">grpB_2</name>
    <name evidence="2" type="ORF">Lbir_1317</name>
    <name evidence="3" type="ORF">NCTC12437_01928</name>
</gene>
<dbReference type="Pfam" id="PF04229">
    <property type="entry name" value="GrpB"/>
    <property type="match status" value="1"/>
</dbReference>
<accession>A0A378IAE1</accession>
<dbReference type="InterPro" id="IPR007344">
    <property type="entry name" value="GrpB/CoaE"/>
</dbReference>
<dbReference type="InterPro" id="IPR016181">
    <property type="entry name" value="Acyl_CoA_acyltransferase"/>
</dbReference>
<dbReference type="Gene3D" id="3.40.630.30">
    <property type="match status" value="1"/>
</dbReference>
<evidence type="ECO:0000313" key="5">
    <source>
        <dbReference type="Proteomes" id="UP000255066"/>
    </source>
</evidence>
<dbReference type="GO" id="GO:0016747">
    <property type="term" value="F:acyltransferase activity, transferring groups other than amino-acyl groups"/>
    <property type="evidence" value="ECO:0007669"/>
    <property type="project" value="InterPro"/>
</dbReference>
<sequence>MSINQNRIVQVVPYDINWPLKFADEAKEIKVALGANCIEIHHIGSTSVPGLAAKPVIDMIPVVLDITRVEHANAAMLAIGYEAKGEYGMPFRRYFQKGGKQRTHHVHVFEVGSPEIERHLKFRDWMRDHSEDREAYALLKQGLAHKYPDDIDAYCLGKDEFITSIDKKTGFNGLRMVKALTTREWNMLRHFRQFYFFDKAGLADPYTWTFDNDAHTHWVLYQGTEIIGYTHLQLWPHHRVAMRIIVIKEEKRNHQYGSQFLGLCEKWLKSQGYKSLHIESPPNALKFYRNHGYIQMPFNDPDGYESSPANTALGKIL</sequence>
<dbReference type="PANTHER" id="PTHR34822">
    <property type="entry name" value="GRPB DOMAIN PROTEIN (AFU_ORTHOLOGUE AFUA_1G01530)"/>
    <property type="match status" value="1"/>
</dbReference>
<dbReference type="AlphaFoldDB" id="A0A378IAE1"/>
<dbReference type="Gene3D" id="3.30.460.10">
    <property type="entry name" value="Beta Polymerase, domain 2"/>
    <property type="match status" value="1"/>
</dbReference>
<dbReference type="Pfam" id="PF00583">
    <property type="entry name" value="Acetyltransf_1"/>
    <property type="match status" value="1"/>
</dbReference>
<reference evidence="3 5" key="2">
    <citation type="submission" date="2018-06" db="EMBL/GenBank/DDBJ databases">
        <authorList>
            <consortium name="Pathogen Informatics"/>
            <person name="Doyle S."/>
        </authorList>
    </citation>
    <scope>NUCLEOTIDE SEQUENCE [LARGE SCALE GENOMIC DNA]</scope>
    <source>
        <strain evidence="3 5">NCTC12437</strain>
    </source>
</reference>
<dbReference type="PANTHER" id="PTHR34822:SF1">
    <property type="entry name" value="GRPB FAMILY PROTEIN"/>
    <property type="match status" value="1"/>
</dbReference>
<feature type="domain" description="N-acetyltransferase" evidence="1">
    <location>
        <begin position="175"/>
        <end position="317"/>
    </location>
</feature>
<evidence type="ECO:0000259" key="1">
    <source>
        <dbReference type="PROSITE" id="PS51186"/>
    </source>
</evidence>
<dbReference type="OrthoDB" id="9799092at2"/>